<organism evidence="1 2">
    <name type="scientific">Caerostris darwini</name>
    <dbReference type="NCBI Taxonomy" id="1538125"/>
    <lineage>
        <taxon>Eukaryota</taxon>
        <taxon>Metazoa</taxon>
        <taxon>Ecdysozoa</taxon>
        <taxon>Arthropoda</taxon>
        <taxon>Chelicerata</taxon>
        <taxon>Arachnida</taxon>
        <taxon>Araneae</taxon>
        <taxon>Araneomorphae</taxon>
        <taxon>Entelegynae</taxon>
        <taxon>Araneoidea</taxon>
        <taxon>Araneidae</taxon>
        <taxon>Caerostris</taxon>
    </lineage>
</organism>
<evidence type="ECO:0000313" key="1">
    <source>
        <dbReference type="EMBL" id="GIY26133.1"/>
    </source>
</evidence>
<gene>
    <name evidence="1" type="primary">FAAH2_12</name>
    <name evidence="1" type="ORF">CDAR_204311</name>
</gene>
<keyword evidence="1" id="KW-0378">Hydrolase</keyword>
<sequence>MNNVIKSSDVVKSYISRIEAVQPLINAYVDERFHEAFEEAKKVDSLISSGTKTEDELERETPFLGVPFSAKEAVIFVISNLPSRYQIFYRDFHSRYQIFHGDLHPGYKSMEISIWDIEISSLIHDTKSSIEISVRFTTSLIAISIRDTTYYIAIIRDFTALIRDTKLPIAITISPTYLQSRPFAIPNLPP</sequence>
<dbReference type="AlphaFoldDB" id="A0AAV4S266"/>
<proteinExistence type="predicted"/>
<dbReference type="InterPro" id="IPR036928">
    <property type="entry name" value="AS_sf"/>
</dbReference>
<name>A0AAV4S266_9ARAC</name>
<dbReference type="EMBL" id="BPLQ01006912">
    <property type="protein sequence ID" value="GIY26133.1"/>
    <property type="molecule type" value="Genomic_DNA"/>
</dbReference>
<evidence type="ECO:0000313" key="2">
    <source>
        <dbReference type="Proteomes" id="UP001054837"/>
    </source>
</evidence>
<keyword evidence="2" id="KW-1185">Reference proteome</keyword>
<dbReference type="SUPFAM" id="SSF75304">
    <property type="entry name" value="Amidase signature (AS) enzymes"/>
    <property type="match status" value="1"/>
</dbReference>
<dbReference type="GO" id="GO:0012505">
    <property type="term" value="C:endomembrane system"/>
    <property type="evidence" value="ECO:0007669"/>
    <property type="project" value="TreeGrafter"/>
</dbReference>
<comment type="caution">
    <text evidence="1">The sequence shown here is derived from an EMBL/GenBank/DDBJ whole genome shotgun (WGS) entry which is preliminary data.</text>
</comment>
<dbReference type="Proteomes" id="UP001054837">
    <property type="component" value="Unassembled WGS sequence"/>
</dbReference>
<accession>A0AAV4S266</accession>
<protein>
    <submittedName>
        <fullName evidence="1">Fatty-acid amide hydrolase 2</fullName>
    </submittedName>
</protein>
<dbReference type="PANTHER" id="PTHR43372">
    <property type="entry name" value="FATTY-ACID AMIDE HYDROLASE"/>
    <property type="match status" value="1"/>
</dbReference>
<dbReference type="GO" id="GO:0016787">
    <property type="term" value="F:hydrolase activity"/>
    <property type="evidence" value="ECO:0007669"/>
    <property type="project" value="UniProtKB-KW"/>
</dbReference>
<dbReference type="Gene3D" id="3.90.1300.10">
    <property type="entry name" value="Amidase signature (AS) domain"/>
    <property type="match status" value="1"/>
</dbReference>
<dbReference type="InterPro" id="IPR052739">
    <property type="entry name" value="FAAH2"/>
</dbReference>
<reference evidence="1 2" key="1">
    <citation type="submission" date="2021-06" db="EMBL/GenBank/DDBJ databases">
        <title>Caerostris darwini draft genome.</title>
        <authorList>
            <person name="Kono N."/>
            <person name="Arakawa K."/>
        </authorList>
    </citation>
    <scope>NUCLEOTIDE SEQUENCE [LARGE SCALE GENOMIC DNA]</scope>
</reference>
<dbReference type="PANTHER" id="PTHR43372:SF4">
    <property type="entry name" value="FATTY-ACID AMIDE HYDROLASE 2"/>
    <property type="match status" value="1"/>
</dbReference>